<dbReference type="AlphaFoldDB" id="A0A8J2UAK6"/>
<reference evidence="1" key="2">
    <citation type="submission" date="2020-09" db="EMBL/GenBank/DDBJ databases">
        <authorList>
            <person name="Sun Q."/>
            <person name="Zhou Y."/>
        </authorList>
    </citation>
    <scope>NUCLEOTIDE SEQUENCE</scope>
    <source>
        <strain evidence="1">CGMCC 1.15448</strain>
    </source>
</reference>
<dbReference type="EMBL" id="BMJC01000001">
    <property type="protein sequence ID" value="GGA90142.1"/>
    <property type="molecule type" value="Genomic_DNA"/>
</dbReference>
<evidence type="ECO:0000313" key="2">
    <source>
        <dbReference type="Proteomes" id="UP000607559"/>
    </source>
</evidence>
<proteinExistence type="predicted"/>
<name>A0A8J2UAK6_9BACT</name>
<protein>
    <submittedName>
        <fullName evidence="1">Uncharacterized protein</fullName>
    </submittedName>
</protein>
<dbReference type="Proteomes" id="UP000607559">
    <property type="component" value="Unassembled WGS sequence"/>
</dbReference>
<evidence type="ECO:0000313" key="1">
    <source>
        <dbReference type="EMBL" id="GGA90142.1"/>
    </source>
</evidence>
<reference evidence="1" key="1">
    <citation type="journal article" date="2014" name="Int. J. Syst. Evol. Microbiol.">
        <title>Complete genome sequence of Corynebacterium casei LMG S-19264T (=DSM 44701T), isolated from a smear-ripened cheese.</title>
        <authorList>
            <consortium name="US DOE Joint Genome Institute (JGI-PGF)"/>
            <person name="Walter F."/>
            <person name="Albersmeier A."/>
            <person name="Kalinowski J."/>
            <person name="Ruckert C."/>
        </authorList>
    </citation>
    <scope>NUCLEOTIDE SEQUENCE</scope>
    <source>
        <strain evidence="1">CGMCC 1.15448</strain>
    </source>
</reference>
<dbReference type="RefSeq" id="WP_188929474.1">
    <property type="nucleotide sequence ID" value="NZ_BMJC01000001.1"/>
</dbReference>
<gene>
    <name evidence="1" type="ORF">GCM10011511_11740</name>
</gene>
<sequence>MQVMSIPTEKGSVIVLKNGDYEYVNPIEKVREIYVNSSVQMALKGIKHPRYPESSDPEVNFKHGQEEGLRQFEQHYDEVMSLFVPEELFKLLSLNKKKRQLAEINKIAASDGLTSSVLQAFIYRAYLDHKYTLSMYTGEKLPTGLNAEEFPAAAMVEEDGSTRIWGDTSLNKSQIKNGILQRGFVAARILDKGSLWHCFIYTMNGVNGKELGQGPHIHYISNAWGHERSKVVVQVKAGDYSLNTDNHIPYVRYK</sequence>
<organism evidence="1 2">
    <name type="scientific">Puia dinghuensis</name>
    <dbReference type="NCBI Taxonomy" id="1792502"/>
    <lineage>
        <taxon>Bacteria</taxon>
        <taxon>Pseudomonadati</taxon>
        <taxon>Bacteroidota</taxon>
        <taxon>Chitinophagia</taxon>
        <taxon>Chitinophagales</taxon>
        <taxon>Chitinophagaceae</taxon>
        <taxon>Puia</taxon>
    </lineage>
</organism>
<keyword evidence="2" id="KW-1185">Reference proteome</keyword>
<comment type="caution">
    <text evidence="1">The sequence shown here is derived from an EMBL/GenBank/DDBJ whole genome shotgun (WGS) entry which is preliminary data.</text>
</comment>
<accession>A0A8J2UAK6</accession>